<reference evidence="1 2" key="1">
    <citation type="submission" date="2024-02" db="EMBL/GenBank/DDBJ databases">
        <authorList>
            <person name="Daric V."/>
            <person name="Darras S."/>
        </authorList>
    </citation>
    <scope>NUCLEOTIDE SEQUENCE [LARGE SCALE GENOMIC DNA]</scope>
</reference>
<organism evidence="1 2">
    <name type="scientific">Clavelina lepadiformis</name>
    <name type="common">Light-bulb sea squirt</name>
    <name type="synonym">Ascidia lepadiformis</name>
    <dbReference type="NCBI Taxonomy" id="159417"/>
    <lineage>
        <taxon>Eukaryota</taxon>
        <taxon>Metazoa</taxon>
        <taxon>Chordata</taxon>
        <taxon>Tunicata</taxon>
        <taxon>Ascidiacea</taxon>
        <taxon>Aplousobranchia</taxon>
        <taxon>Clavelinidae</taxon>
        <taxon>Clavelina</taxon>
    </lineage>
</organism>
<evidence type="ECO:0000313" key="1">
    <source>
        <dbReference type="EMBL" id="CAK8691863.1"/>
    </source>
</evidence>
<keyword evidence="2" id="KW-1185">Reference proteome</keyword>
<dbReference type="Proteomes" id="UP001642483">
    <property type="component" value="Unassembled WGS sequence"/>
</dbReference>
<protein>
    <submittedName>
        <fullName evidence="1">Uncharacterized protein</fullName>
    </submittedName>
</protein>
<name>A0ABP0GLI3_CLALP</name>
<accession>A0ABP0GLI3</accession>
<evidence type="ECO:0000313" key="2">
    <source>
        <dbReference type="Proteomes" id="UP001642483"/>
    </source>
</evidence>
<sequence>MADALKHLAGRVSPEIRRLMNLFPGPVNSNPGFDRTKIKLMDDDAIIHAIADDRLLIYFGSTGRLIDAIISQTQRFIAE</sequence>
<comment type="caution">
    <text evidence="1">The sequence shown here is derived from an EMBL/GenBank/DDBJ whole genome shotgun (WGS) entry which is preliminary data.</text>
</comment>
<dbReference type="EMBL" id="CAWYQH010000125">
    <property type="protein sequence ID" value="CAK8691863.1"/>
    <property type="molecule type" value="Genomic_DNA"/>
</dbReference>
<proteinExistence type="predicted"/>
<gene>
    <name evidence="1" type="ORF">CVLEPA_LOCUS24611</name>
</gene>